<feature type="chain" id="PRO_5013955960" description="ShKT domain-containing protein" evidence="3">
    <location>
        <begin position="18"/>
        <end position="258"/>
    </location>
</feature>
<feature type="compositionally biased region" description="Low complexity" evidence="2">
    <location>
        <begin position="238"/>
        <end position="247"/>
    </location>
</feature>
<keyword evidence="6" id="KW-1185">Reference proteome</keyword>
<proteinExistence type="predicted"/>
<reference evidence="6" key="1">
    <citation type="submission" date="2017-10" db="EMBL/GenBank/DDBJ databases">
        <title>Rapid genome shrinkage in a self-fertile nematode reveals novel sperm competition proteins.</title>
        <authorList>
            <person name="Yin D."/>
            <person name="Schwarz E.M."/>
            <person name="Thomas C.G."/>
            <person name="Felde R.L."/>
            <person name="Korf I.F."/>
            <person name="Cutter A.D."/>
            <person name="Schartner C.M."/>
            <person name="Ralston E.J."/>
            <person name="Meyer B.J."/>
            <person name="Haag E.S."/>
        </authorList>
    </citation>
    <scope>NUCLEOTIDE SEQUENCE [LARGE SCALE GENOMIC DNA]</scope>
    <source>
        <strain evidence="6">JU1422</strain>
    </source>
</reference>
<organism evidence="5 6">
    <name type="scientific">Caenorhabditis nigoni</name>
    <dbReference type="NCBI Taxonomy" id="1611254"/>
    <lineage>
        <taxon>Eukaryota</taxon>
        <taxon>Metazoa</taxon>
        <taxon>Ecdysozoa</taxon>
        <taxon>Nematoda</taxon>
        <taxon>Chromadorea</taxon>
        <taxon>Rhabditida</taxon>
        <taxon>Rhabditina</taxon>
        <taxon>Rhabditomorpha</taxon>
        <taxon>Rhabditoidea</taxon>
        <taxon>Rhabditidae</taxon>
        <taxon>Peloderinae</taxon>
        <taxon>Caenorhabditis</taxon>
    </lineage>
</organism>
<dbReference type="OrthoDB" id="5827380at2759"/>
<accession>A0A2G5T9K9</accession>
<evidence type="ECO:0000313" key="6">
    <source>
        <dbReference type="Proteomes" id="UP000230233"/>
    </source>
</evidence>
<dbReference type="AlphaFoldDB" id="A0A2G5T9K9"/>
<protein>
    <recommendedName>
        <fullName evidence="4">ShKT domain-containing protein</fullName>
    </recommendedName>
</protein>
<gene>
    <name evidence="5" type="primary">Cnig_chr_V.g17537</name>
    <name evidence="5" type="ORF">B9Z55_017537</name>
</gene>
<dbReference type="PANTHER" id="PTHR21724">
    <property type="entry name" value="SHKT DOMAIN-CONTAINING PROTEIN"/>
    <property type="match status" value="1"/>
</dbReference>
<dbReference type="InterPro" id="IPR003582">
    <property type="entry name" value="ShKT_dom"/>
</dbReference>
<dbReference type="Pfam" id="PF01549">
    <property type="entry name" value="ShK"/>
    <property type="match status" value="4"/>
</dbReference>
<dbReference type="PROSITE" id="PS51670">
    <property type="entry name" value="SHKT"/>
    <property type="match status" value="1"/>
</dbReference>
<comment type="caution">
    <text evidence="5">The sequence shown here is derived from an EMBL/GenBank/DDBJ whole genome shotgun (WGS) entry which is preliminary data.</text>
</comment>
<dbReference type="Proteomes" id="UP000230233">
    <property type="component" value="Chromosome V"/>
</dbReference>
<feature type="signal peptide" evidence="3">
    <location>
        <begin position="1"/>
        <end position="17"/>
    </location>
</feature>
<evidence type="ECO:0000256" key="2">
    <source>
        <dbReference type="SAM" id="MobiDB-lite"/>
    </source>
</evidence>
<evidence type="ECO:0000256" key="3">
    <source>
        <dbReference type="SAM" id="SignalP"/>
    </source>
</evidence>
<evidence type="ECO:0000259" key="4">
    <source>
        <dbReference type="PROSITE" id="PS51670"/>
    </source>
</evidence>
<feature type="region of interest" description="Disordered" evidence="2">
    <location>
        <begin position="228"/>
        <end position="247"/>
    </location>
</feature>
<sequence length="258" mass="28717">MILLAVALFPIFPAIEIITIKDDHNCTEWNPNGFVYSWQAVACQNVADESFCKSIYPSTVYPAIGGGVNRPMQCYSSPTTPPGTIDEEAKAAAIALCPKTCGYCCQTHAFNCQDKNVNMACWTVTQAQCQSPQWRDFLAEECLATCGYCSECYDSHNLCTIVPDICTDPRMEDFVNLNCRRTCKRCAGDCYDLNPECPKAPEICTNPRMQDYVNLNCRRTCKRCNTGVTTTSTQRPATSPSTKTSPFTKTFTRPLTNF</sequence>
<name>A0A2G5T9K9_9PELO</name>
<evidence type="ECO:0000256" key="1">
    <source>
        <dbReference type="PROSITE-ProRule" id="PRU01005"/>
    </source>
</evidence>
<feature type="compositionally biased region" description="Polar residues" evidence="2">
    <location>
        <begin position="228"/>
        <end position="237"/>
    </location>
</feature>
<comment type="caution">
    <text evidence="1">Lacks conserved residue(s) required for the propagation of feature annotation.</text>
</comment>
<dbReference type="PANTHER" id="PTHR21724:SF43">
    <property type="entry name" value="SHKT DOMAIN-CONTAINING PROTEIN"/>
    <property type="match status" value="1"/>
</dbReference>
<dbReference type="EMBL" id="PDUG01000005">
    <property type="protein sequence ID" value="PIC24074.1"/>
    <property type="molecule type" value="Genomic_DNA"/>
</dbReference>
<evidence type="ECO:0000313" key="5">
    <source>
        <dbReference type="EMBL" id="PIC24074.1"/>
    </source>
</evidence>
<dbReference type="SMART" id="SM00254">
    <property type="entry name" value="ShKT"/>
    <property type="match status" value="4"/>
</dbReference>
<keyword evidence="3" id="KW-0732">Signal</keyword>
<dbReference type="STRING" id="1611254.A0A2G5T9K9"/>
<feature type="domain" description="ShKT" evidence="4">
    <location>
        <begin position="112"/>
        <end position="149"/>
    </location>
</feature>
<dbReference type="Gene3D" id="1.10.10.1940">
    <property type="match status" value="1"/>
</dbReference>